<sequence length="590" mass="65538">MFMIRELEYRNLTFRFNGTENALPTLFKKYMQVGADMARKYGGTGLGLAICKQLVELMGGHLSVSSREHHGSTFTLPYKVSPAADNSDDPDELSDMVDHDAPDDANDDDTSSEFFNFNHALWVTSLEDACSVDGANTSLEYESSIRDNPDSAKKIAVGSDSEIQCHNKENGKFHNPDMNSTHPSRENNIGETIKAIDSQEASEMWEKTNRSTQCSASNSPEIPKSMFKPKILLVEDNKINVMVTRSMMKQLGHTIDVVNNGVEAVRAVQSCTYDLVQMDVCMPVMDGLQATRLIRSFEETGSWDAAVKAGIEQFVPTNDQKFESSKKRMPIIAMTANALAESADECFANGMDSNQPGVKPSSNILDASEAPSLVWQLEEGYLSSSSESSSEPEFDSTESVELESDSGSSESEFGVPAGDNPDAKLVVTEELDKLDLMNKNAATDSEYFRVILRRYASGIDPTIVQHRIPLDPMARPIKHKLQIIRPDWALKIQEEVTKQIEVGFLLVSEYPTWLANIVPVPKKDGKIWVCVDFKDLNKASPKDDFSLTHIDELVDFTTGHVLLSFMDGFSEYNQILMAPKDREKIAFTTP</sequence>
<dbReference type="SUPFAM" id="SSF52172">
    <property type="entry name" value="CheY-like"/>
    <property type="match status" value="1"/>
</dbReference>
<name>A0A7J7H9F6_CAMSI</name>
<feature type="region of interest" description="Disordered" evidence="4">
    <location>
        <begin position="75"/>
        <end position="110"/>
    </location>
</feature>
<feature type="modified residue" description="4-aspartylphosphate" evidence="3">
    <location>
        <position position="279"/>
    </location>
</feature>
<dbReference type="InterPro" id="IPR011006">
    <property type="entry name" value="CheY-like_superfamily"/>
</dbReference>
<dbReference type="Pfam" id="PF02518">
    <property type="entry name" value="HATPase_c"/>
    <property type="match status" value="1"/>
</dbReference>
<dbReference type="Gene3D" id="3.10.10.10">
    <property type="entry name" value="HIV Type 1 Reverse Transcriptase, subunit A, domain 1"/>
    <property type="match status" value="1"/>
</dbReference>
<evidence type="ECO:0000313" key="8">
    <source>
        <dbReference type="Proteomes" id="UP000593564"/>
    </source>
</evidence>
<dbReference type="GO" id="GO:0000160">
    <property type="term" value="P:phosphorelay signal transduction system"/>
    <property type="evidence" value="ECO:0007669"/>
    <property type="project" value="UniProtKB-KW"/>
</dbReference>
<feature type="domain" description="Histidine kinase" evidence="5">
    <location>
        <begin position="20"/>
        <end position="82"/>
    </location>
</feature>
<evidence type="ECO:0000256" key="1">
    <source>
        <dbReference type="ARBA" id="ARBA00022553"/>
    </source>
</evidence>
<dbReference type="Gene3D" id="3.40.50.2300">
    <property type="match status" value="1"/>
</dbReference>
<dbReference type="PANTHER" id="PTHR45339:SF1">
    <property type="entry name" value="HYBRID SIGNAL TRANSDUCTION HISTIDINE KINASE J"/>
    <property type="match status" value="1"/>
</dbReference>
<organism evidence="7 8">
    <name type="scientific">Camellia sinensis</name>
    <name type="common">Tea plant</name>
    <name type="synonym">Thea sinensis</name>
    <dbReference type="NCBI Taxonomy" id="4442"/>
    <lineage>
        <taxon>Eukaryota</taxon>
        <taxon>Viridiplantae</taxon>
        <taxon>Streptophyta</taxon>
        <taxon>Embryophyta</taxon>
        <taxon>Tracheophyta</taxon>
        <taxon>Spermatophyta</taxon>
        <taxon>Magnoliopsida</taxon>
        <taxon>eudicotyledons</taxon>
        <taxon>Gunneridae</taxon>
        <taxon>Pentapetalae</taxon>
        <taxon>asterids</taxon>
        <taxon>Ericales</taxon>
        <taxon>Theaceae</taxon>
        <taxon>Camellia</taxon>
    </lineage>
</organism>
<dbReference type="CDD" id="cd01647">
    <property type="entry name" value="RT_LTR"/>
    <property type="match status" value="1"/>
</dbReference>
<gene>
    <name evidence="7" type="ORF">HYC85_011586</name>
</gene>
<dbReference type="SUPFAM" id="SSF56672">
    <property type="entry name" value="DNA/RNA polymerases"/>
    <property type="match status" value="1"/>
</dbReference>
<dbReference type="PROSITE" id="PS50110">
    <property type="entry name" value="RESPONSE_REGULATORY"/>
    <property type="match status" value="1"/>
</dbReference>
<dbReference type="Pfam" id="PF00072">
    <property type="entry name" value="Response_reg"/>
    <property type="match status" value="1"/>
</dbReference>
<evidence type="ECO:0000256" key="2">
    <source>
        <dbReference type="ARBA" id="ARBA00023012"/>
    </source>
</evidence>
<proteinExistence type="predicted"/>
<dbReference type="SUPFAM" id="SSF55874">
    <property type="entry name" value="ATPase domain of HSP90 chaperone/DNA topoisomerase II/histidine kinase"/>
    <property type="match status" value="1"/>
</dbReference>
<keyword evidence="2" id="KW-0902">Two-component regulatory system</keyword>
<feature type="domain" description="Response regulatory" evidence="6">
    <location>
        <begin position="230"/>
        <end position="372"/>
    </location>
</feature>
<dbReference type="InterPro" id="IPR003594">
    <property type="entry name" value="HATPase_dom"/>
</dbReference>
<dbReference type="PRINTS" id="PR00344">
    <property type="entry name" value="BCTRLSENSOR"/>
</dbReference>
<dbReference type="InterPro" id="IPR036890">
    <property type="entry name" value="HATPase_C_sf"/>
</dbReference>
<feature type="region of interest" description="Disordered" evidence="4">
    <location>
        <begin position="383"/>
        <end position="421"/>
    </location>
</feature>
<evidence type="ECO:0000259" key="5">
    <source>
        <dbReference type="PROSITE" id="PS50109"/>
    </source>
</evidence>
<evidence type="ECO:0000259" key="6">
    <source>
        <dbReference type="PROSITE" id="PS50110"/>
    </source>
</evidence>
<accession>A0A7J7H9F6</accession>
<dbReference type="FunFam" id="3.40.50.2300:FF:000201">
    <property type="entry name" value="Histidine kinase 5"/>
    <property type="match status" value="1"/>
</dbReference>
<comment type="caution">
    <text evidence="7">The sequence shown here is derived from an EMBL/GenBank/DDBJ whole genome shotgun (WGS) entry which is preliminary data.</text>
</comment>
<dbReference type="CDD" id="cd17546">
    <property type="entry name" value="REC_hyHK_CKI1_RcsC-like"/>
    <property type="match status" value="1"/>
</dbReference>
<dbReference type="AlphaFoldDB" id="A0A7J7H9F6"/>
<feature type="compositionally biased region" description="Acidic residues" evidence="4">
    <location>
        <begin position="86"/>
        <end position="95"/>
    </location>
</feature>
<evidence type="ECO:0000256" key="3">
    <source>
        <dbReference type="PROSITE-ProRule" id="PRU00169"/>
    </source>
</evidence>
<evidence type="ECO:0000256" key="4">
    <source>
        <dbReference type="SAM" id="MobiDB-lite"/>
    </source>
</evidence>
<keyword evidence="8" id="KW-1185">Reference proteome</keyword>
<evidence type="ECO:0008006" key="9">
    <source>
        <dbReference type="Google" id="ProtNLM"/>
    </source>
</evidence>
<keyword evidence="1 3" id="KW-0597">Phosphoprotein</keyword>
<dbReference type="InterPro" id="IPR001789">
    <property type="entry name" value="Sig_transdc_resp-reg_receiver"/>
</dbReference>
<protein>
    <recommendedName>
        <fullName evidence="9">Response regulatory domain-containing protein</fullName>
    </recommendedName>
</protein>
<dbReference type="PANTHER" id="PTHR45339">
    <property type="entry name" value="HYBRID SIGNAL TRANSDUCTION HISTIDINE KINASE J"/>
    <property type="match status" value="1"/>
</dbReference>
<dbReference type="EMBL" id="JACBKZ010000005">
    <property type="protein sequence ID" value="KAF5949593.1"/>
    <property type="molecule type" value="Genomic_DNA"/>
</dbReference>
<feature type="compositionally biased region" description="Acidic residues" evidence="4">
    <location>
        <begin position="390"/>
        <end position="404"/>
    </location>
</feature>
<dbReference type="InterPro" id="IPR043502">
    <property type="entry name" value="DNA/RNA_pol_sf"/>
</dbReference>
<dbReference type="InterPro" id="IPR005467">
    <property type="entry name" value="His_kinase_dom"/>
</dbReference>
<dbReference type="InterPro" id="IPR004358">
    <property type="entry name" value="Sig_transdc_His_kin-like_C"/>
</dbReference>
<dbReference type="GO" id="GO:0004672">
    <property type="term" value="F:protein kinase activity"/>
    <property type="evidence" value="ECO:0007669"/>
    <property type="project" value="UniProtKB-ARBA"/>
</dbReference>
<dbReference type="Proteomes" id="UP000593564">
    <property type="component" value="Unassembled WGS sequence"/>
</dbReference>
<dbReference type="PROSITE" id="PS50109">
    <property type="entry name" value="HIS_KIN"/>
    <property type="match status" value="1"/>
</dbReference>
<reference evidence="8" key="1">
    <citation type="journal article" date="2020" name="Nat. Commun.">
        <title>Genome assembly of wild tea tree DASZ reveals pedigree and selection history of tea varieties.</title>
        <authorList>
            <person name="Zhang W."/>
            <person name="Zhang Y."/>
            <person name="Qiu H."/>
            <person name="Guo Y."/>
            <person name="Wan H."/>
            <person name="Zhang X."/>
            <person name="Scossa F."/>
            <person name="Alseekh S."/>
            <person name="Zhang Q."/>
            <person name="Wang P."/>
            <person name="Xu L."/>
            <person name="Schmidt M.H."/>
            <person name="Jia X."/>
            <person name="Li D."/>
            <person name="Zhu A."/>
            <person name="Guo F."/>
            <person name="Chen W."/>
            <person name="Ni D."/>
            <person name="Usadel B."/>
            <person name="Fernie A.R."/>
            <person name="Wen W."/>
        </authorList>
    </citation>
    <scope>NUCLEOTIDE SEQUENCE [LARGE SCALE GENOMIC DNA]</scope>
    <source>
        <strain evidence="8">cv. G240</strain>
    </source>
</reference>
<dbReference type="Gene3D" id="3.30.565.10">
    <property type="entry name" value="Histidine kinase-like ATPase, C-terminal domain"/>
    <property type="match status" value="1"/>
</dbReference>
<evidence type="ECO:0000313" key="7">
    <source>
        <dbReference type="EMBL" id="KAF5949593.1"/>
    </source>
</evidence>
<reference evidence="7 8" key="2">
    <citation type="submission" date="2020-07" db="EMBL/GenBank/DDBJ databases">
        <title>Genome assembly of wild tea tree DASZ reveals pedigree and selection history of tea varieties.</title>
        <authorList>
            <person name="Zhang W."/>
        </authorList>
    </citation>
    <scope>NUCLEOTIDE SEQUENCE [LARGE SCALE GENOMIC DNA]</scope>
    <source>
        <strain evidence="8">cv. G240</strain>
        <tissue evidence="7">Leaf</tissue>
    </source>
</reference>
<dbReference type="SMART" id="SM00448">
    <property type="entry name" value="REC"/>
    <property type="match status" value="1"/>
</dbReference>